<dbReference type="InterPro" id="IPR013216">
    <property type="entry name" value="Methyltransf_11"/>
</dbReference>
<evidence type="ECO:0000313" key="4">
    <source>
        <dbReference type="Proteomes" id="UP000242246"/>
    </source>
</evidence>
<dbReference type="PANTHER" id="PTHR44068:SF1">
    <property type="entry name" value="HYPOTHETICAL LOC100005854"/>
    <property type="match status" value="1"/>
</dbReference>
<dbReference type="Gene3D" id="3.40.50.150">
    <property type="entry name" value="Vaccinia Virus protein VP39"/>
    <property type="match status" value="1"/>
</dbReference>
<name>A0A2A5S221_9LACT</name>
<keyword evidence="1 3" id="KW-0808">Transferase</keyword>
<dbReference type="AlphaFoldDB" id="A0A2A5S221"/>
<dbReference type="Proteomes" id="UP000242246">
    <property type="component" value="Unassembled WGS sequence"/>
</dbReference>
<protein>
    <submittedName>
        <fullName evidence="3">Methyltransferase</fullName>
    </submittedName>
</protein>
<dbReference type="Pfam" id="PF08241">
    <property type="entry name" value="Methyltransf_11"/>
    <property type="match status" value="1"/>
</dbReference>
<dbReference type="InterPro" id="IPR050447">
    <property type="entry name" value="Erg6_SMT_methyltransf"/>
</dbReference>
<dbReference type="CDD" id="cd02440">
    <property type="entry name" value="AdoMet_MTases"/>
    <property type="match status" value="1"/>
</dbReference>
<reference evidence="3 4" key="1">
    <citation type="submission" date="2014-12" db="EMBL/GenBank/DDBJ databases">
        <title>Draft genome sequences of 10 type strains of Lactococcus.</title>
        <authorList>
            <person name="Sun Z."/>
            <person name="Zhong Z."/>
            <person name="Liu W."/>
            <person name="Zhang W."/>
            <person name="Zhang H."/>
        </authorList>
    </citation>
    <scope>NUCLEOTIDE SEQUENCE [LARGE SCALE GENOMIC DNA]</scope>
    <source>
        <strain evidence="3 4">DSM 20686</strain>
    </source>
</reference>
<dbReference type="InterPro" id="IPR029063">
    <property type="entry name" value="SAM-dependent_MTases_sf"/>
</dbReference>
<dbReference type="EMBL" id="JXJX01000004">
    <property type="protein sequence ID" value="PCS07503.1"/>
    <property type="molecule type" value="Genomic_DNA"/>
</dbReference>
<evidence type="ECO:0000256" key="1">
    <source>
        <dbReference type="ARBA" id="ARBA00022679"/>
    </source>
</evidence>
<evidence type="ECO:0000313" key="3">
    <source>
        <dbReference type="EMBL" id="PCS07503.1"/>
    </source>
</evidence>
<organism evidence="3 4">
    <name type="scientific">Pseudolactococcus plantarum</name>
    <dbReference type="NCBI Taxonomy" id="1365"/>
    <lineage>
        <taxon>Bacteria</taxon>
        <taxon>Bacillati</taxon>
        <taxon>Bacillota</taxon>
        <taxon>Bacilli</taxon>
        <taxon>Lactobacillales</taxon>
        <taxon>Streptococcaceae</taxon>
        <taxon>Pseudolactococcus</taxon>
    </lineage>
</organism>
<evidence type="ECO:0000259" key="2">
    <source>
        <dbReference type="Pfam" id="PF08241"/>
    </source>
</evidence>
<dbReference type="GO" id="GO:0032259">
    <property type="term" value="P:methylation"/>
    <property type="evidence" value="ECO:0007669"/>
    <property type="project" value="UniProtKB-KW"/>
</dbReference>
<proteinExistence type="predicted"/>
<dbReference type="GO" id="GO:0016126">
    <property type="term" value="P:sterol biosynthetic process"/>
    <property type="evidence" value="ECO:0007669"/>
    <property type="project" value="TreeGrafter"/>
</dbReference>
<dbReference type="PANTHER" id="PTHR44068">
    <property type="entry name" value="ZGC:194242"/>
    <property type="match status" value="1"/>
</dbReference>
<dbReference type="SUPFAM" id="SSF53335">
    <property type="entry name" value="S-adenosyl-L-methionine-dependent methyltransferases"/>
    <property type="match status" value="1"/>
</dbReference>
<dbReference type="STRING" id="1348632.GCA_001591745_00531"/>
<accession>A0A2A5S221</accession>
<dbReference type="GO" id="GO:0003838">
    <property type="term" value="F:sterol 24-C-methyltransferase activity"/>
    <property type="evidence" value="ECO:0007669"/>
    <property type="project" value="TreeGrafter"/>
</dbReference>
<sequence>MSYLIGQAECPHGVLGRFITLIWTVYFKKLSLWTLSHTVLEDHSKVLEIGYGGGATIKRLVAYQKKLKIYGIDPSYNAYQRTLKNNKKAIKSKEVKLSIGKVEDLTYETMSFDTVFAIQTHIFWSNLSQGISEIYRVIRDGGQLIISCEISKIAYHQGQYADPSIFIELLETIGFKKVTVLKTPMWVYYCALK</sequence>
<keyword evidence="4" id="KW-1185">Reference proteome</keyword>
<gene>
    <name evidence="3" type="ORF">RU87_GL001139</name>
</gene>
<keyword evidence="3" id="KW-0489">Methyltransferase</keyword>
<comment type="caution">
    <text evidence="3">The sequence shown here is derived from an EMBL/GenBank/DDBJ whole genome shotgun (WGS) entry which is preliminary data.</text>
</comment>
<feature type="domain" description="Methyltransferase type 11" evidence="2">
    <location>
        <begin position="47"/>
        <end position="146"/>
    </location>
</feature>